<comment type="cofactor">
    <cofactor evidence="4">
        <name>Mg(2+)</name>
        <dbReference type="ChEBI" id="CHEBI:18420"/>
    </cofactor>
</comment>
<dbReference type="EMBL" id="QYBB01000007">
    <property type="protein sequence ID" value="RYC32365.1"/>
    <property type="molecule type" value="Genomic_DNA"/>
</dbReference>
<dbReference type="GO" id="GO:0004805">
    <property type="term" value="F:trehalose-phosphatase activity"/>
    <property type="evidence" value="ECO:0007669"/>
    <property type="project" value="UniProtKB-EC"/>
</dbReference>
<dbReference type="InterPro" id="IPR006379">
    <property type="entry name" value="HAD-SF_hydro_IIB"/>
</dbReference>
<evidence type="ECO:0000313" key="5">
    <source>
        <dbReference type="EMBL" id="RYC32365.1"/>
    </source>
</evidence>
<dbReference type="AlphaFoldDB" id="A0A4Q2UBX7"/>
<protein>
    <recommendedName>
        <fullName evidence="4">Trehalose 6-phosphate phosphatase</fullName>
        <ecNumber evidence="4">3.1.3.12</ecNumber>
    </recommendedName>
</protein>
<comment type="catalytic activity">
    <reaction evidence="4">
        <text>alpha,alpha-trehalose 6-phosphate + H2O = alpha,alpha-trehalose + phosphate</text>
        <dbReference type="Rhea" id="RHEA:23420"/>
        <dbReference type="ChEBI" id="CHEBI:15377"/>
        <dbReference type="ChEBI" id="CHEBI:16551"/>
        <dbReference type="ChEBI" id="CHEBI:43474"/>
        <dbReference type="ChEBI" id="CHEBI:58429"/>
        <dbReference type="EC" id="3.1.3.12"/>
    </reaction>
</comment>
<gene>
    <name evidence="5" type="primary">otsB</name>
    <name evidence="5" type="ORF">D3273_08200</name>
</gene>
<evidence type="ECO:0000313" key="6">
    <source>
        <dbReference type="Proteomes" id="UP000290759"/>
    </source>
</evidence>
<dbReference type="SUPFAM" id="SSF56784">
    <property type="entry name" value="HAD-like"/>
    <property type="match status" value="1"/>
</dbReference>
<dbReference type="UniPathway" id="UPA00299"/>
<dbReference type="Gene3D" id="3.30.70.1020">
    <property type="entry name" value="Trehalose-6-phosphate phosphatase related protein, domain 2"/>
    <property type="match status" value="1"/>
</dbReference>
<reference evidence="5 6" key="1">
    <citation type="submission" date="2018-12" db="EMBL/GenBank/DDBJ databases">
        <authorList>
            <person name="Grouzdev D.S."/>
            <person name="Krutkina M.S."/>
        </authorList>
    </citation>
    <scope>NUCLEOTIDE SEQUENCE [LARGE SCALE GENOMIC DNA]</scope>
    <source>
        <strain evidence="5 6">RmlP026</strain>
    </source>
</reference>
<evidence type="ECO:0000256" key="2">
    <source>
        <dbReference type="ARBA" id="ARBA00008770"/>
    </source>
</evidence>
<dbReference type="OrthoDB" id="9814913at2"/>
<keyword evidence="3 4" id="KW-0378">Hydrolase</keyword>
<dbReference type="InterPro" id="IPR036412">
    <property type="entry name" value="HAD-like_sf"/>
</dbReference>
<comment type="pathway">
    <text evidence="1 4">Glycan biosynthesis; trehalose biosynthesis.</text>
</comment>
<comment type="function">
    <text evidence="4">Removes the phosphate from trehalose 6-phosphate to produce free trehalose.</text>
</comment>
<keyword evidence="4" id="KW-0479">Metal-binding</keyword>
<dbReference type="PANTHER" id="PTHR43768:SF3">
    <property type="entry name" value="TREHALOSE 6-PHOSPHATE PHOSPHATASE"/>
    <property type="match status" value="1"/>
</dbReference>
<dbReference type="PANTHER" id="PTHR43768">
    <property type="entry name" value="TREHALOSE 6-PHOSPHATE PHOSPHATASE"/>
    <property type="match status" value="1"/>
</dbReference>
<dbReference type="GO" id="GO:0046872">
    <property type="term" value="F:metal ion binding"/>
    <property type="evidence" value="ECO:0007669"/>
    <property type="project" value="UniProtKB-KW"/>
</dbReference>
<dbReference type="Pfam" id="PF02358">
    <property type="entry name" value="Trehalose_PPase"/>
    <property type="match status" value="1"/>
</dbReference>
<sequence>MRADRRMIPELPPHDACLFFDVDGTLVDIAPTPDAVAVAPGLLDDLASAERLCGGALALVSGRSVAQLDRLFAPRRFTASGVHGAEFRFADGPVWTKVEPLPSTLRDEILAVARDFPASIVEDKGFSVAVHYRAAPDTGPRLRDALDSVREARGDGGLVLLPGHFVFELKRPGVDKGAAIAELMGRAPFAGRCPVFVGDDVTDLPGFAAAEARGGRAYGVGRDLPGTRGTFADPAAVRSWLGAFASRGGRPA</sequence>
<dbReference type="EC" id="3.1.3.12" evidence="4"/>
<dbReference type="Gene3D" id="3.40.50.1000">
    <property type="entry name" value="HAD superfamily/HAD-like"/>
    <property type="match status" value="1"/>
</dbReference>
<dbReference type="InterPro" id="IPR044651">
    <property type="entry name" value="OTSB-like"/>
</dbReference>
<organism evidence="5 6">
    <name type="scientific">Lichenibacterium minor</name>
    <dbReference type="NCBI Taxonomy" id="2316528"/>
    <lineage>
        <taxon>Bacteria</taxon>
        <taxon>Pseudomonadati</taxon>
        <taxon>Pseudomonadota</taxon>
        <taxon>Alphaproteobacteria</taxon>
        <taxon>Hyphomicrobiales</taxon>
        <taxon>Lichenihabitantaceae</taxon>
        <taxon>Lichenibacterium</taxon>
    </lineage>
</organism>
<keyword evidence="6" id="KW-1185">Reference proteome</keyword>
<dbReference type="Proteomes" id="UP000290759">
    <property type="component" value="Unassembled WGS sequence"/>
</dbReference>
<reference evidence="5 6" key="2">
    <citation type="submission" date="2019-02" db="EMBL/GenBank/DDBJ databases">
        <title>'Lichenibacterium ramalinii' gen. nov. sp. nov., 'Lichenibacterium minor' gen. nov. sp. nov.</title>
        <authorList>
            <person name="Pankratov T."/>
        </authorList>
    </citation>
    <scope>NUCLEOTIDE SEQUENCE [LARGE SCALE GENOMIC DNA]</scope>
    <source>
        <strain evidence="5 6">RmlP026</strain>
    </source>
</reference>
<evidence type="ECO:0000256" key="1">
    <source>
        <dbReference type="ARBA" id="ARBA00005199"/>
    </source>
</evidence>
<dbReference type="NCBIfam" id="TIGR00685">
    <property type="entry name" value="T6PP"/>
    <property type="match status" value="1"/>
</dbReference>
<dbReference type="InterPro" id="IPR023214">
    <property type="entry name" value="HAD_sf"/>
</dbReference>
<proteinExistence type="inferred from homology"/>
<comment type="similarity">
    <text evidence="2 4">Belongs to the trehalose phosphatase family.</text>
</comment>
<evidence type="ECO:0000256" key="4">
    <source>
        <dbReference type="RuleBase" id="RU361117"/>
    </source>
</evidence>
<name>A0A4Q2UBX7_9HYPH</name>
<dbReference type="NCBIfam" id="TIGR01484">
    <property type="entry name" value="HAD-SF-IIB"/>
    <property type="match status" value="1"/>
</dbReference>
<comment type="caution">
    <text evidence="5">The sequence shown here is derived from an EMBL/GenBank/DDBJ whole genome shotgun (WGS) entry which is preliminary data.</text>
</comment>
<accession>A0A4Q2UBX7</accession>
<dbReference type="InterPro" id="IPR003337">
    <property type="entry name" value="Trehalose_PPase"/>
</dbReference>
<keyword evidence="4" id="KW-0460">Magnesium</keyword>
<evidence type="ECO:0000256" key="3">
    <source>
        <dbReference type="ARBA" id="ARBA00022801"/>
    </source>
</evidence>
<dbReference type="GO" id="GO:0005992">
    <property type="term" value="P:trehalose biosynthetic process"/>
    <property type="evidence" value="ECO:0007669"/>
    <property type="project" value="UniProtKB-UniPathway"/>
</dbReference>